<dbReference type="EC" id="2.4.99.16" evidence="6"/>
<dbReference type="InterPro" id="IPR021828">
    <property type="entry name" value="GlgE_dom_N/S"/>
</dbReference>
<comment type="catalytic activity">
    <reaction evidence="5 6">
        <text>alpha-maltose 1-phosphate + [(1-&gt;4)-alpha-D-glucosyl](n) = [(1-&gt;4)-alpha-D-glucosyl](n+2) + phosphate</text>
        <dbReference type="Rhea" id="RHEA:42692"/>
        <dbReference type="Rhea" id="RHEA-COMP:9584"/>
        <dbReference type="Rhea" id="RHEA-COMP:10183"/>
        <dbReference type="ChEBI" id="CHEBI:15444"/>
        <dbReference type="ChEBI" id="CHEBI:43474"/>
        <dbReference type="ChEBI" id="CHEBI:63576"/>
        <dbReference type="EC" id="2.4.99.16"/>
    </reaction>
</comment>
<sequence>MSRIYYAYPQPPQPGAAGGAGAQEWWEGLCERAAALGFQSILVPPLWSSGAAESAGAPDDPDRPAAAWFGADSMSAVLAAAAAICKRHKLFFMMDLVLDRVVSAGALATANKDWYEEAGGPVLDPRRDLQTGLLRARLRDGQADAGLLEWWGERLRQWSNAGVAGFRCLAPAGLPPDNWKALVALVHAQQPECCFMAWTPGLTPEQAGPLEAAGFEAAFLSLPWWDYRSAWLVEEHNRLRRLAPLIAPLEDPGAGLAQRAAWQEQDREQARRKLWTAAFVGDGLLMPMGFEDIVGEQAVAETNRWIAQRQGRAQRLQLLSGPLADVTALFRGGSAPRLFLVNPDSGAAATVDWQALRSRLPHSYTVSDAAGAALPGVLPPADCSLVPAVPAATVKGAANSAGDQRKTITAALRAPRIAIENITPSVDHGRFPIKRALGDAIVVQADVLMDGHDHVAANLLWRAVDEAKWRAVPMRHLGNDRWQAQFSPDRMGRHSYGVQAWLDVWRSYREQLRKKVAAGLDVSLEVEEGRLLVSAALERARDDMPFTANALVSALDAIGRPQSPASRPRPRRGRSPAPPGGEPAASAALPRSEPAQVEALLSDALAQAMQAADSHPFEATSDAVYPLVVERREARFASWYELFPRSQSPMPGAHGTFLDVIERLPAIRDMGFDVLYFPPIHPIGLRNRKGRNNALQAGPDDPGSPYAIGSAQGGHDAVHPELGSLDDFRELMRAAREHDMEIALDFAIQCSPDHPWLAERPEWFDWRADGSLRYAENPPKRYEDIVNPDFYSPLASAPQQAALWRALRDVVLFWVDQGVQTFRVDNPHTKPLPFWQWLIAEVQGMHPHTLFLSEAFTRPKMMYRLAKVGFSQSYTYFTWRHGKQELIDYLTELNTAPVADFFRPHFFVNTPDINPYFLQSSGRPGFLIRAALAATTSGLWGMYNGFELCEARAIPGKEEYQDSEKYEIRSWDWDRPGNIVAEIRRLNQIRRMNPALQSHLGIRFHGVDNDQILFFSKTTPERDNVVLVAISLDPHGRQAGTLELPLWQWDLPDQASVPIQDLFDDSHFNLQGKYHRVELTQERPFLLWRLVRHA</sequence>
<reference evidence="9 10" key="1">
    <citation type="submission" date="2016-11" db="EMBL/GenBank/DDBJ databases">
        <authorList>
            <person name="Jaros S."/>
            <person name="Januszkiewicz K."/>
            <person name="Wedrychowicz H."/>
        </authorList>
    </citation>
    <scope>NUCLEOTIDE SEQUENCE [LARGE SCALE GENOMIC DNA]</scope>
    <source>
        <strain evidence="9 10">CGMCC 1.10190</strain>
    </source>
</reference>
<feature type="binding site" evidence="6">
    <location>
        <begin position="965"/>
        <end position="966"/>
    </location>
    <ligand>
        <name>alpha-maltose 1-phosphate</name>
        <dbReference type="ChEBI" id="CHEBI:63576"/>
    </ligand>
</feature>
<dbReference type="Gene3D" id="3.20.20.80">
    <property type="entry name" value="Glycosidases"/>
    <property type="match status" value="2"/>
</dbReference>
<dbReference type="GO" id="GO:0004553">
    <property type="term" value="F:hydrolase activity, hydrolyzing O-glycosyl compounds"/>
    <property type="evidence" value="ECO:0007669"/>
    <property type="project" value="InterPro"/>
</dbReference>
<name>A0A1M5SUX2_9BURK</name>
<dbReference type="Pfam" id="PF00128">
    <property type="entry name" value="Alpha-amylase"/>
    <property type="match status" value="1"/>
</dbReference>
<feature type="domain" description="Glycosyl hydrolase family 13 catalytic" evidence="8">
    <location>
        <begin position="641"/>
        <end position="990"/>
    </location>
</feature>
<evidence type="ECO:0000256" key="7">
    <source>
        <dbReference type="SAM" id="MobiDB-lite"/>
    </source>
</evidence>
<dbReference type="Gene3D" id="2.60.40.1180">
    <property type="entry name" value="Golgi alpha-mannosidase II"/>
    <property type="match status" value="1"/>
</dbReference>
<dbReference type="InterPro" id="IPR026585">
    <property type="entry name" value="GlgE"/>
</dbReference>
<dbReference type="Gene3D" id="2.60.40.10">
    <property type="entry name" value="Immunoglobulins"/>
    <property type="match status" value="1"/>
</dbReference>
<keyword evidence="2 6" id="KW-0328">Glycosyltransferase</keyword>
<accession>A0A1M5SUX2</accession>
<keyword evidence="10" id="KW-1185">Reference proteome</keyword>
<proteinExistence type="inferred from homology"/>
<dbReference type="RefSeq" id="WP_073102671.1">
    <property type="nucleotide sequence ID" value="NZ_FQXE01000003.1"/>
</dbReference>
<organism evidence="9 10">
    <name type="scientific">Pollutimonas bauzanensis</name>
    <dbReference type="NCBI Taxonomy" id="658167"/>
    <lineage>
        <taxon>Bacteria</taxon>
        <taxon>Pseudomonadati</taxon>
        <taxon>Pseudomonadota</taxon>
        <taxon>Betaproteobacteria</taxon>
        <taxon>Burkholderiales</taxon>
        <taxon>Alcaligenaceae</taxon>
        <taxon>Pollutimonas</taxon>
    </lineage>
</organism>
<keyword evidence="4 6" id="KW-0119">Carbohydrate metabolism</keyword>
<comment type="function">
    <text evidence="6">Maltosyltransferase that uses maltose 1-phosphate (M1P) as the sugar donor to elongate linear or branched alpha-(1-&gt;4)-glucans. Is involved in a branched alpha-glucan biosynthetic pathway from trehalose, together with TreS, Mak and GlgB.</text>
</comment>
<dbReference type="InterPro" id="IPR049171">
    <property type="entry name" value="GLGE_C"/>
</dbReference>
<dbReference type="CDD" id="cd11344">
    <property type="entry name" value="AmyAc_GlgE_like"/>
    <property type="match status" value="1"/>
</dbReference>
<evidence type="ECO:0000259" key="8">
    <source>
        <dbReference type="SMART" id="SM00642"/>
    </source>
</evidence>
<evidence type="ECO:0000256" key="4">
    <source>
        <dbReference type="ARBA" id="ARBA00023277"/>
    </source>
</evidence>
<protein>
    <recommendedName>
        <fullName evidence="6">Alpha-1,4-glucan:maltose-1-phosphate maltosyltransferase</fullName>
        <shortName evidence="6">GMPMT</shortName>
        <ecNumber evidence="6">2.4.99.16</ecNumber>
    </recommendedName>
    <alternativeName>
        <fullName evidence="6">(1-&gt;4)-alpha-D-glucan:maltose-1-phosphate alpha-D-maltosyltransferase</fullName>
    </alternativeName>
</protein>
<evidence type="ECO:0000256" key="5">
    <source>
        <dbReference type="ARBA" id="ARBA00048735"/>
    </source>
</evidence>
<feature type="site" description="Transition state stabilizer" evidence="6">
    <location>
        <position position="912"/>
    </location>
</feature>
<feature type="active site" description="Nucleophile" evidence="6">
    <location>
        <position position="825"/>
    </location>
</feature>
<dbReference type="PANTHER" id="PTHR47786:SF2">
    <property type="entry name" value="GLYCOSYL HYDROLASE FAMILY 13 CATALYTIC DOMAIN-CONTAINING PROTEIN"/>
    <property type="match status" value="1"/>
</dbReference>
<feature type="binding site" evidence="6">
    <location>
        <position position="749"/>
    </location>
    <ligand>
        <name>alpha-maltose 1-phosphate</name>
        <dbReference type="ChEBI" id="CHEBI:63576"/>
    </ligand>
</feature>
<dbReference type="AlphaFoldDB" id="A0A1M5SUX2"/>
<comment type="subunit">
    <text evidence="1 6">Homodimer.</text>
</comment>
<dbReference type="InterPro" id="IPR006047">
    <property type="entry name" value="GH13_cat_dom"/>
</dbReference>
<dbReference type="Gene3D" id="1.20.58.80">
    <property type="entry name" value="Phosphotransferase system, lactose/cellobiose-type IIA subunit"/>
    <property type="match status" value="1"/>
</dbReference>
<evidence type="ECO:0000313" key="10">
    <source>
        <dbReference type="Proteomes" id="UP000184226"/>
    </source>
</evidence>
<evidence type="ECO:0000256" key="6">
    <source>
        <dbReference type="HAMAP-Rule" id="MF_02124"/>
    </source>
</evidence>
<evidence type="ECO:0000256" key="2">
    <source>
        <dbReference type="ARBA" id="ARBA00022676"/>
    </source>
</evidence>
<feature type="region of interest" description="Disordered" evidence="7">
    <location>
        <begin position="557"/>
        <end position="592"/>
    </location>
</feature>
<dbReference type="Pfam" id="PF21702">
    <property type="entry name" value="GLGE_C"/>
    <property type="match status" value="1"/>
</dbReference>
<dbReference type="HAMAP" id="MF_02124">
    <property type="entry name" value="GlgE"/>
    <property type="match status" value="1"/>
</dbReference>
<comment type="similarity">
    <text evidence="6">Belongs to the glycosyl hydrolase 13 family. GlgE subfamily.</text>
</comment>
<dbReference type="SMART" id="SM00642">
    <property type="entry name" value="Aamy"/>
    <property type="match status" value="1"/>
</dbReference>
<feature type="active site" description="Proton donor" evidence="6">
    <location>
        <position position="854"/>
    </location>
</feature>
<dbReference type="GO" id="GO:0016758">
    <property type="term" value="F:hexosyltransferase activity"/>
    <property type="evidence" value="ECO:0007669"/>
    <property type="project" value="UniProtKB-UniRule"/>
</dbReference>
<dbReference type="Pfam" id="PF11896">
    <property type="entry name" value="GlgE_dom_N_S"/>
    <property type="match status" value="1"/>
</dbReference>
<dbReference type="EMBL" id="FQXE01000003">
    <property type="protein sequence ID" value="SHH42314.1"/>
    <property type="molecule type" value="Genomic_DNA"/>
</dbReference>
<evidence type="ECO:0000256" key="1">
    <source>
        <dbReference type="ARBA" id="ARBA00011738"/>
    </source>
</evidence>
<dbReference type="STRING" id="658167.SAMN04488135_103191"/>
<evidence type="ECO:0000313" key="9">
    <source>
        <dbReference type="EMBL" id="SHH42314.1"/>
    </source>
</evidence>
<dbReference type="OrthoDB" id="9805159at2"/>
<gene>
    <name evidence="6" type="primary">glgE</name>
    <name evidence="9" type="ORF">SAMN04488135_103191</name>
</gene>
<evidence type="ECO:0000256" key="3">
    <source>
        <dbReference type="ARBA" id="ARBA00022679"/>
    </source>
</evidence>
<dbReference type="Proteomes" id="UP000184226">
    <property type="component" value="Unassembled WGS sequence"/>
</dbReference>
<dbReference type="InterPro" id="IPR013783">
    <property type="entry name" value="Ig-like_fold"/>
</dbReference>
<dbReference type="InterPro" id="IPR013780">
    <property type="entry name" value="Glyco_hydro_b"/>
</dbReference>
<feature type="binding site" evidence="6">
    <location>
        <position position="784"/>
    </location>
    <ligand>
        <name>alpha-maltose 1-phosphate</name>
        <dbReference type="ChEBI" id="CHEBI:63576"/>
    </ligand>
</feature>
<feature type="binding site" evidence="6">
    <location>
        <position position="689"/>
    </location>
    <ligand>
        <name>alpha-maltose 1-phosphate</name>
        <dbReference type="ChEBI" id="CHEBI:63576"/>
    </ligand>
</feature>
<dbReference type="PANTHER" id="PTHR47786">
    <property type="entry name" value="ALPHA-1,4-GLUCAN:MALTOSE-1-PHOSPHATE MALTOSYLTRANSFERASE"/>
    <property type="match status" value="1"/>
</dbReference>
<dbReference type="GO" id="GO:0030979">
    <property type="term" value="P:alpha-glucan biosynthetic process"/>
    <property type="evidence" value="ECO:0007669"/>
    <property type="project" value="UniProtKB-UniRule"/>
</dbReference>
<feature type="region of interest" description="Disordered" evidence="7">
    <location>
        <begin position="691"/>
        <end position="715"/>
    </location>
</feature>
<dbReference type="InterPro" id="IPR017853">
    <property type="entry name" value="GH"/>
</dbReference>
<keyword evidence="3 6" id="KW-0808">Transferase</keyword>
<dbReference type="SUPFAM" id="SSF51445">
    <property type="entry name" value="(Trans)glycosidases"/>
    <property type="match status" value="2"/>
</dbReference>
<feature type="binding site" evidence="6">
    <location>
        <position position="826"/>
    </location>
    <ligand>
        <name>alpha-maltose 1-phosphate</name>
        <dbReference type="ChEBI" id="CHEBI:63576"/>
    </ligand>
</feature>